<keyword evidence="3" id="KW-1185">Reference proteome</keyword>
<evidence type="ECO:0000313" key="3">
    <source>
        <dbReference type="Proteomes" id="UP000050833"/>
    </source>
</evidence>
<feature type="transmembrane region" description="Helical" evidence="1">
    <location>
        <begin position="397"/>
        <end position="419"/>
    </location>
</feature>
<organism evidence="2 3">
    <name type="scientific">Butyribacter intestini</name>
    <dbReference type="NCBI Taxonomy" id="1703332"/>
    <lineage>
        <taxon>Bacteria</taxon>
        <taxon>Bacillati</taxon>
        <taxon>Bacillota</taxon>
        <taxon>Clostridia</taxon>
        <taxon>Lachnospirales</taxon>
        <taxon>Lachnospiraceae</taxon>
        <taxon>Butyribacter</taxon>
    </lineage>
</organism>
<dbReference type="AlphaFoldDB" id="A0AAW3JRJ7"/>
<keyword evidence="1" id="KW-0472">Membrane</keyword>
<dbReference type="RefSeq" id="WP_055944693.1">
    <property type="nucleotide sequence ID" value="NZ_JAQDCV010000005.1"/>
</dbReference>
<name>A0AAW3JRJ7_9FIRM</name>
<protein>
    <submittedName>
        <fullName evidence="2">Uncharacterized protein</fullName>
    </submittedName>
</protein>
<dbReference type="Gene3D" id="3.40.50.880">
    <property type="match status" value="1"/>
</dbReference>
<dbReference type="Proteomes" id="UP000050833">
    <property type="component" value="Unassembled WGS sequence"/>
</dbReference>
<dbReference type="EMBL" id="LLKB01000005">
    <property type="protein sequence ID" value="KQC85129.1"/>
    <property type="molecule type" value="Genomic_DNA"/>
</dbReference>
<evidence type="ECO:0000313" key="2">
    <source>
        <dbReference type="EMBL" id="KQC85129.1"/>
    </source>
</evidence>
<keyword evidence="1" id="KW-0812">Transmembrane</keyword>
<reference evidence="2 3" key="1">
    <citation type="submission" date="2015-10" db="EMBL/GenBank/DDBJ databases">
        <title>Butyribacter intestini gen. nov., sp. nov., a butyric acid-producing bacterium of the family Lachnospiraceae isolated from the human faeces.</title>
        <authorList>
            <person name="Zou Y."/>
            <person name="Xue W."/>
            <person name="Luo G."/>
            <person name="Lv M."/>
        </authorList>
    </citation>
    <scope>NUCLEOTIDE SEQUENCE [LARGE SCALE GENOMIC DNA]</scope>
    <source>
        <strain evidence="2 3">TF01-11</strain>
    </source>
</reference>
<feature type="transmembrane region" description="Helical" evidence="1">
    <location>
        <begin position="428"/>
        <end position="447"/>
    </location>
</feature>
<gene>
    <name evidence="2" type="ORF">APZ18_10530</name>
</gene>
<dbReference type="InterPro" id="IPR029062">
    <property type="entry name" value="Class_I_gatase-like"/>
</dbReference>
<accession>A0AAW3JRJ7</accession>
<evidence type="ECO:0000256" key="1">
    <source>
        <dbReference type="SAM" id="Phobius"/>
    </source>
</evidence>
<sequence length="867" mass="97021">MKSKYKLSGLGIIIIIIMLIFLNPCIYRAKAADTVRLKNGAMEISSKRLSAQISFGYKGNTKYGKRMKVCAVINNKRIFFSGKFRITYKTGKNGGLKMIQKSFSVEGGESRKVQFAIPLLSESQEYIVSVCDSSGKICLKANTVVNADTDTTGIYVGVLSDTPAKLGYMADCLGSSEKYGMSDNGVTGKVFEMNASDFEQEDILDTVDIVVIDNYNTGKFSNANIKVLKRWVDKGGTLVVGTGSNYQKEFEKLHSTLLRGYIGRTKRIVTDFGWNEDNNSTMKFSFESSVPSQIEMDIVELNLKEDDVLIKDNDNKLMVSKKYGEGGIIVAEFSFNLKKSLWNSYGKAVMTTIEENLSEGTKKKMLLQNEIVSPEEAGYSFLDEALKINENDVLPNMVLYGCILGVYITIAGPGLYLIFKRKKRRSRLWIAVPVLAIAFSAIIYIVGTSTRIQRPYINYLSQIVLSDGQISKTKDMTTLFSVTGVSNDSFSADIAGKCNVIPKESDEYTGKEEIGNIDINDYDYGVDYGQNKTKLIMNKMSSFQSANFVMKQKVKNSGNITIKVSEEDMRLVGKMINTLGYDLNNCMIYYQGNLLYIGDIKKDETIDVEKIARSSTYNKSEYGDSDEAMIESVMGGTMYSSGVAASLKRKIGVVEEYLEDNSNAQAWFYGFVQEGHEETFTDKFDYDKYGVTGVCKNFSMTEKIDGYDVIDNLETYASEYNSEYTNGYDVYQGAPERFAVTYRFPKNFMLKELVYSKQTSSGAEFSTKKLKYADYGFYGVVSIKNKETNKYEKLFSSGKETKIINMSDYLDADGSLTLYYSVEYISSKELGNLCLPEVKLAGNYEKETSEIYFTSGNGLTSVILNGK</sequence>
<dbReference type="SUPFAM" id="SSF52317">
    <property type="entry name" value="Class I glutamine amidotransferase-like"/>
    <property type="match status" value="1"/>
</dbReference>
<comment type="caution">
    <text evidence="2">The sequence shown here is derived from an EMBL/GenBank/DDBJ whole genome shotgun (WGS) entry which is preliminary data.</text>
</comment>
<proteinExistence type="predicted"/>
<keyword evidence="1" id="KW-1133">Transmembrane helix</keyword>